<proteinExistence type="predicted"/>
<dbReference type="Proteomes" id="UP000316406">
    <property type="component" value="Unassembled WGS sequence"/>
</dbReference>
<keyword evidence="3" id="KW-1185">Reference proteome</keyword>
<dbReference type="EMBL" id="VLTK01000021">
    <property type="protein sequence ID" value="TSI12127.1"/>
    <property type="molecule type" value="Genomic_DNA"/>
</dbReference>
<dbReference type="AlphaFoldDB" id="A0A556C3U6"/>
<dbReference type="OrthoDB" id="3188901at2"/>
<gene>
    <name evidence="2" type="ORF">FO013_20865</name>
</gene>
<dbReference type="GO" id="GO:0003677">
    <property type="term" value="F:DNA binding"/>
    <property type="evidence" value="ECO:0007669"/>
    <property type="project" value="InterPro"/>
</dbReference>
<dbReference type="InterPro" id="IPR002525">
    <property type="entry name" value="Transp_IS110-like_N"/>
</dbReference>
<protein>
    <submittedName>
        <fullName evidence="2">IS110 family transposase</fullName>
    </submittedName>
</protein>
<dbReference type="Pfam" id="PF01548">
    <property type="entry name" value="DEDD_Tnp_IS110"/>
    <property type="match status" value="1"/>
</dbReference>
<evidence type="ECO:0000313" key="2">
    <source>
        <dbReference type="EMBL" id="TSI12127.1"/>
    </source>
</evidence>
<reference evidence="2 3" key="1">
    <citation type="submission" date="2019-07" db="EMBL/GenBank/DDBJ databases">
        <title>Draft genome sequence of Brevibacterium aurantiacum XU54 isolated from Xinjiang China.</title>
        <authorList>
            <person name="Xu X."/>
        </authorList>
    </citation>
    <scope>NUCLEOTIDE SEQUENCE [LARGE SCALE GENOMIC DNA]</scope>
    <source>
        <strain evidence="2 3">XU54</strain>
    </source>
</reference>
<evidence type="ECO:0000259" key="1">
    <source>
        <dbReference type="Pfam" id="PF01548"/>
    </source>
</evidence>
<accession>A0A556C3U6</accession>
<name>A0A556C3U6_BREAU</name>
<evidence type="ECO:0000313" key="3">
    <source>
        <dbReference type="Proteomes" id="UP000316406"/>
    </source>
</evidence>
<comment type="caution">
    <text evidence="2">The sequence shown here is derived from an EMBL/GenBank/DDBJ whole genome shotgun (WGS) entry which is preliminary data.</text>
</comment>
<organism evidence="2 3">
    <name type="scientific">Brevibacterium aurantiacum</name>
    <dbReference type="NCBI Taxonomy" id="273384"/>
    <lineage>
        <taxon>Bacteria</taxon>
        <taxon>Bacillati</taxon>
        <taxon>Actinomycetota</taxon>
        <taxon>Actinomycetes</taxon>
        <taxon>Micrococcales</taxon>
        <taxon>Brevibacteriaceae</taxon>
        <taxon>Brevibacterium</taxon>
    </lineage>
</organism>
<dbReference type="GO" id="GO:0004803">
    <property type="term" value="F:transposase activity"/>
    <property type="evidence" value="ECO:0007669"/>
    <property type="project" value="InterPro"/>
</dbReference>
<dbReference type="GO" id="GO:0006313">
    <property type="term" value="P:DNA transposition"/>
    <property type="evidence" value="ECO:0007669"/>
    <property type="project" value="InterPro"/>
</dbReference>
<sequence>MADVITSLQHEHGTVLVINDQRNTIGVLPVAVVRDCRTANAYLRELVMRKAADLYPGQAKTDAR</sequence>
<feature type="domain" description="Transposase IS110-like N-terminal" evidence="1">
    <location>
        <begin position="3"/>
        <end position="64"/>
    </location>
</feature>